<keyword evidence="1" id="KW-0129">CBS domain</keyword>
<accession>A0ABU4HJJ6</accession>
<comment type="caution">
    <text evidence="6">The sequence shown here is derived from an EMBL/GenBank/DDBJ whole genome shotgun (WGS) entry which is preliminary data.</text>
</comment>
<organism evidence="6 7">
    <name type="scientific">Conexibacter stalactiti</name>
    <dbReference type="NCBI Taxonomy" id="1940611"/>
    <lineage>
        <taxon>Bacteria</taxon>
        <taxon>Bacillati</taxon>
        <taxon>Actinomycetota</taxon>
        <taxon>Thermoleophilia</taxon>
        <taxon>Solirubrobacterales</taxon>
        <taxon>Conexibacteraceae</taxon>
        <taxon>Conexibacter</taxon>
    </lineage>
</organism>
<dbReference type="InterPro" id="IPR000644">
    <property type="entry name" value="CBS_dom"/>
</dbReference>
<evidence type="ECO:0000313" key="6">
    <source>
        <dbReference type="EMBL" id="MDW5593493.1"/>
    </source>
</evidence>
<dbReference type="SUPFAM" id="SSF141868">
    <property type="entry name" value="EAL domain-like"/>
    <property type="match status" value="1"/>
</dbReference>
<dbReference type="InterPro" id="IPR043128">
    <property type="entry name" value="Rev_trsase/Diguanyl_cyclase"/>
</dbReference>
<feature type="domain" description="EAL" evidence="3">
    <location>
        <begin position="207"/>
        <end position="452"/>
    </location>
</feature>
<feature type="domain" description="GGDEF" evidence="4">
    <location>
        <begin position="73"/>
        <end position="199"/>
    </location>
</feature>
<evidence type="ECO:0000259" key="3">
    <source>
        <dbReference type="PROSITE" id="PS50883"/>
    </source>
</evidence>
<dbReference type="InterPro" id="IPR046342">
    <property type="entry name" value="CBS_dom_sf"/>
</dbReference>
<dbReference type="CDD" id="cd01949">
    <property type="entry name" value="GGDEF"/>
    <property type="match status" value="1"/>
</dbReference>
<dbReference type="PANTHER" id="PTHR33121">
    <property type="entry name" value="CYCLIC DI-GMP PHOSPHODIESTERASE PDEF"/>
    <property type="match status" value="1"/>
</dbReference>
<sequence>MIVLLASATAVLAGLIGTVLVVRVAVARAGRRYESELAVARHEAEHDGLTGALVRAAFARELGTRIAVADHAHPLALLAIDVDGFGQINKLRGHASGDLLLIQLVRTVARVVRHEDVVGRLGGDEFAVLVRGEDPRGVAQRILDALREPDAGAERLDVSIGIASAPADGATGAALLRAADVAMRGAKRAGKGRIVAYAGETLADRDEQEARRALAAAIERGGIAMAVQPIVDLRSGEIHAYEALARFTLPGDLSTGEAFALAERVGMREQLDLACFERALALLGQRPRGTRLAINVAGALLSQQQALGLLAALPDEQARDVVLEVTEDALVRDYAALRQAVGPLLDRGMRLAVDDMGAGYAGLRHAIDLHPAYLKLDRALVHGIDRDPKRAALVDALLRYAEHAGSHIVAEGVETDGELAVLRRLGVPFAQGYLLARPAAPWPSLAIEVAPDDDAGAAAGAPAAALAGEREVAAVAPGATAEQAHARFTAEPLLEGLVVLDDDRRVLGLVTRRRLLTRLGHRFGFALYGQRPLLSVADRQCLALSEATPWRELAARAMARPPDTRHDPILLLDPAGRFSRHLTIRALLERAAGGERVPVAAPIAPPPPARVASQPRS</sequence>
<dbReference type="RefSeq" id="WP_318595754.1">
    <property type="nucleotide sequence ID" value="NZ_JAWSTH010000006.1"/>
</dbReference>
<dbReference type="CDD" id="cd01948">
    <property type="entry name" value="EAL"/>
    <property type="match status" value="1"/>
</dbReference>
<dbReference type="Proteomes" id="UP001284601">
    <property type="component" value="Unassembled WGS sequence"/>
</dbReference>
<dbReference type="SUPFAM" id="SSF54631">
    <property type="entry name" value="CBS-domain pair"/>
    <property type="match status" value="1"/>
</dbReference>
<dbReference type="PROSITE" id="PS50883">
    <property type="entry name" value="EAL"/>
    <property type="match status" value="1"/>
</dbReference>
<dbReference type="InterPro" id="IPR050706">
    <property type="entry name" value="Cyclic-di-GMP_PDE-like"/>
</dbReference>
<protein>
    <submittedName>
        <fullName evidence="6">EAL domain-containing protein</fullName>
    </submittedName>
</protein>
<dbReference type="PROSITE" id="PS51371">
    <property type="entry name" value="CBS"/>
    <property type="match status" value="1"/>
</dbReference>
<dbReference type="PROSITE" id="PS50887">
    <property type="entry name" value="GGDEF"/>
    <property type="match status" value="1"/>
</dbReference>
<evidence type="ECO:0000259" key="4">
    <source>
        <dbReference type="PROSITE" id="PS50887"/>
    </source>
</evidence>
<dbReference type="InterPro" id="IPR029787">
    <property type="entry name" value="Nucleotide_cyclase"/>
</dbReference>
<evidence type="ECO:0000256" key="1">
    <source>
        <dbReference type="PROSITE-ProRule" id="PRU00703"/>
    </source>
</evidence>
<dbReference type="SMART" id="SM00052">
    <property type="entry name" value="EAL"/>
    <property type="match status" value="1"/>
</dbReference>
<dbReference type="Pfam" id="PF00571">
    <property type="entry name" value="CBS"/>
    <property type="match status" value="1"/>
</dbReference>
<evidence type="ECO:0000313" key="7">
    <source>
        <dbReference type="Proteomes" id="UP001284601"/>
    </source>
</evidence>
<feature type="domain" description="CBS" evidence="5">
    <location>
        <begin position="468"/>
        <end position="527"/>
    </location>
</feature>
<evidence type="ECO:0000259" key="5">
    <source>
        <dbReference type="PROSITE" id="PS51371"/>
    </source>
</evidence>
<dbReference type="InterPro" id="IPR035919">
    <property type="entry name" value="EAL_sf"/>
</dbReference>
<evidence type="ECO:0000256" key="2">
    <source>
        <dbReference type="SAM" id="MobiDB-lite"/>
    </source>
</evidence>
<gene>
    <name evidence="6" type="ORF">R7226_04040</name>
</gene>
<dbReference type="Pfam" id="PF00990">
    <property type="entry name" value="GGDEF"/>
    <property type="match status" value="1"/>
</dbReference>
<dbReference type="Pfam" id="PF00563">
    <property type="entry name" value="EAL"/>
    <property type="match status" value="1"/>
</dbReference>
<dbReference type="PANTHER" id="PTHR33121:SF70">
    <property type="entry name" value="SIGNALING PROTEIN YKOW"/>
    <property type="match status" value="1"/>
</dbReference>
<proteinExistence type="predicted"/>
<dbReference type="SMART" id="SM00267">
    <property type="entry name" value="GGDEF"/>
    <property type="match status" value="1"/>
</dbReference>
<dbReference type="SUPFAM" id="SSF55073">
    <property type="entry name" value="Nucleotide cyclase"/>
    <property type="match status" value="1"/>
</dbReference>
<dbReference type="NCBIfam" id="TIGR00254">
    <property type="entry name" value="GGDEF"/>
    <property type="match status" value="1"/>
</dbReference>
<name>A0ABU4HJJ6_9ACTN</name>
<dbReference type="Gene3D" id="3.20.20.450">
    <property type="entry name" value="EAL domain"/>
    <property type="match status" value="1"/>
</dbReference>
<keyword evidence="7" id="KW-1185">Reference proteome</keyword>
<dbReference type="Gene3D" id="3.30.70.270">
    <property type="match status" value="1"/>
</dbReference>
<dbReference type="EMBL" id="JAWSTH010000006">
    <property type="protein sequence ID" value="MDW5593493.1"/>
    <property type="molecule type" value="Genomic_DNA"/>
</dbReference>
<dbReference type="InterPro" id="IPR001633">
    <property type="entry name" value="EAL_dom"/>
</dbReference>
<reference evidence="7" key="1">
    <citation type="submission" date="2023-07" db="EMBL/GenBank/DDBJ databases">
        <title>Conexibacter stalactiti sp. nov., isolated from stalactites in a lava cave and emended description of the genus Conexibacter.</title>
        <authorList>
            <person name="Lee S.D."/>
        </authorList>
    </citation>
    <scope>NUCLEOTIDE SEQUENCE [LARGE SCALE GENOMIC DNA]</scope>
    <source>
        <strain evidence="7">KCTC 39840</strain>
    </source>
</reference>
<dbReference type="InterPro" id="IPR000160">
    <property type="entry name" value="GGDEF_dom"/>
</dbReference>
<feature type="region of interest" description="Disordered" evidence="2">
    <location>
        <begin position="598"/>
        <end position="617"/>
    </location>
</feature>